<organism evidence="2 3">
    <name type="scientific">Actinoplanes missouriensis (strain ATCC 14538 / DSM 43046 / CBS 188.64 / JCM 3121 / NBRC 102363 / NCIMB 12654 / NRRL B-3342 / UNCC 431)</name>
    <dbReference type="NCBI Taxonomy" id="512565"/>
    <lineage>
        <taxon>Bacteria</taxon>
        <taxon>Bacillati</taxon>
        <taxon>Actinomycetota</taxon>
        <taxon>Actinomycetes</taxon>
        <taxon>Micromonosporales</taxon>
        <taxon>Micromonosporaceae</taxon>
        <taxon>Actinoplanes</taxon>
    </lineage>
</organism>
<dbReference type="PROSITE" id="PS50801">
    <property type="entry name" value="STAS"/>
    <property type="match status" value="1"/>
</dbReference>
<evidence type="ECO:0000313" key="2">
    <source>
        <dbReference type="EMBL" id="BAL89806.1"/>
    </source>
</evidence>
<name>I0H9W9_ACTM4</name>
<dbReference type="HOGENOM" id="CLU_2217370_0_0_11"/>
<dbReference type="InterPro" id="IPR058548">
    <property type="entry name" value="MlaB-like_STAS"/>
</dbReference>
<dbReference type="PANTHER" id="PTHR33495:SF2">
    <property type="entry name" value="ANTI-SIGMA FACTOR ANTAGONIST TM_1081-RELATED"/>
    <property type="match status" value="1"/>
</dbReference>
<sequence>MERPLAITPTTEPAGIRLRGTLGASTLPLLETSLERLLDQTGDVVLDLAGVTFVDSAGLRALVRAAASLEARGRRLLLENPRPQLFRLAEAVGYGIPAATMQSPGR</sequence>
<keyword evidence="3" id="KW-1185">Reference proteome</keyword>
<dbReference type="Pfam" id="PF13466">
    <property type="entry name" value="STAS_2"/>
    <property type="match status" value="1"/>
</dbReference>
<accession>I0H9W9</accession>
<gene>
    <name evidence="2" type="ordered locus">AMIS_45860</name>
</gene>
<dbReference type="PANTHER" id="PTHR33495">
    <property type="entry name" value="ANTI-SIGMA FACTOR ANTAGONIST TM_1081-RELATED-RELATED"/>
    <property type="match status" value="1"/>
</dbReference>
<protein>
    <recommendedName>
        <fullName evidence="1">STAS domain-containing protein</fullName>
    </recommendedName>
</protein>
<dbReference type="OrthoDB" id="4833278at2"/>
<dbReference type="EMBL" id="AP012319">
    <property type="protein sequence ID" value="BAL89806.1"/>
    <property type="molecule type" value="Genomic_DNA"/>
</dbReference>
<dbReference type="STRING" id="512565.AMIS_45860"/>
<evidence type="ECO:0000313" key="3">
    <source>
        <dbReference type="Proteomes" id="UP000007882"/>
    </source>
</evidence>
<dbReference type="InterPro" id="IPR036513">
    <property type="entry name" value="STAS_dom_sf"/>
</dbReference>
<dbReference type="SUPFAM" id="SSF52091">
    <property type="entry name" value="SpoIIaa-like"/>
    <property type="match status" value="1"/>
</dbReference>
<reference evidence="2 3" key="1">
    <citation type="submission" date="2012-02" db="EMBL/GenBank/DDBJ databases">
        <title>Complete genome sequence of Actinoplanes missouriensis 431 (= NBRC 102363).</title>
        <authorList>
            <person name="Ohnishi Y."/>
            <person name="Ishikawa J."/>
            <person name="Sekine M."/>
            <person name="Hosoyama A."/>
            <person name="Harada T."/>
            <person name="Narita H."/>
            <person name="Hata T."/>
            <person name="Konno Y."/>
            <person name="Tutikane K."/>
            <person name="Fujita N."/>
            <person name="Horinouchi S."/>
            <person name="Hayakawa M."/>
        </authorList>
    </citation>
    <scope>NUCLEOTIDE SEQUENCE [LARGE SCALE GENOMIC DNA]</scope>
    <source>
        <strain evidence="3">ATCC 14538 / DSM 43046 / CBS 188.64 / JCM 3121 / NBRC 102363 / NCIMB 12654 / NRRL B-3342 / UNCC 431</strain>
    </source>
</reference>
<evidence type="ECO:0000259" key="1">
    <source>
        <dbReference type="PROSITE" id="PS50801"/>
    </source>
</evidence>
<dbReference type="GO" id="GO:0043856">
    <property type="term" value="F:anti-sigma factor antagonist activity"/>
    <property type="evidence" value="ECO:0007669"/>
    <property type="project" value="TreeGrafter"/>
</dbReference>
<dbReference type="InterPro" id="IPR002645">
    <property type="entry name" value="STAS_dom"/>
</dbReference>
<dbReference type="Proteomes" id="UP000007882">
    <property type="component" value="Chromosome"/>
</dbReference>
<dbReference type="AlphaFoldDB" id="I0H9W9"/>
<dbReference type="KEGG" id="ams:AMIS_45860"/>
<dbReference type="CDD" id="cd07043">
    <property type="entry name" value="STAS_anti-anti-sigma_factors"/>
    <property type="match status" value="1"/>
</dbReference>
<dbReference type="PATRIC" id="fig|512565.3.peg.4571"/>
<dbReference type="RefSeq" id="WP_014444696.1">
    <property type="nucleotide sequence ID" value="NC_017093.1"/>
</dbReference>
<proteinExistence type="predicted"/>
<feature type="domain" description="STAS" evidence="1">
    <location>
        <begin position="16"/>
        <end position="94"/>
    </location>
</feature>
<dbReference type="Gene3D" id="3.30.750.24">
    <property type="entry name" value="STAS domain"/>
    <property type="match status" value="1"/>
</dbReference>